<dbReference type="GO" id="GO:0016020">
    <property type="term" value="C:membrane"/>
    <property type="evidence" value="ECO:0007669"/>
    <property type="project" value="InterPro"/>
</dbReference>
<dbReference type="GO" id="GO:0050650">
    <property type="term" value="P:chondroitin sulfate proteoglycan biosynthetic process"/>
    <property type="evidence" value="ECO:0007669"/>
    <property type="project" value="InterPro"/>
</dbReference>
<evidence type="ECO:0000313" key="2">
    <source>
        <dbReference type="Proteomes" id="UP000835052"/>
    </source>
</evidence>
<comment type="caution">
    <text evidence="1">The sequence shown here is derived from an EMBL/GenBank/DDBJ whole genome shotgun (WGS) entry which is preliminary data.</text>
</comment>
<name>A0A8S1H2T2_9PELO</name>
<dbReference type="GO" id="GO:0047756">
    <property type="term" value="F:chondroitin 4-sulfotransferase activity"/>
    <property type="evidence" value="ECO:0007669"/>
    <property type="project" value="InterPro"/>
</dbReference>
<dbReference type="PANTHER" id="PTHR22900">
    <property type="entry name" value="PROTEIN CBG14245-RELATED"/>
    <property type="match status" value="1"/>
</dbReference>
<reference evidence="1" key="1">
    <citation type="submission" date="2020-10" db="EMBL/GenBank/DDBJ databases">
        <authorList>
            <person name="Kikuchi T."/>
        </authorList>
    </citation>
    <scope>NUCLEOTIDE SEQUENCE</scope>
    <source>
        <strain evidence="1">NKZ352</strain>
    </source>
</reference>
<dbReference type="GO" id="GO:1902884">
    <property type="term" value="P:positive regulation of response to oxidative stress"/>
    <property type="evidence" value="ECO:0007669"/>
    <property type="project" value="InterPro"/>
</dbReference>
<dbReference type="EMBL" id="CAJGYM010000016">
    <property type="protein sequence ID" value="CAD6190546.1"/>
    <property type="molecule type" value="Genomic_DNA"/>
</dbReference>
<protein>
    <recommendedName>
        <fullName evidence="3">Carbohydrate sulfotransferase</fullName>
    </recommendedName>
</protein>
<dbReference type="Pfam" id="PF03567">
    <property type="entry name" value="Sulfotransfer_2"/>
    <property type="match status" value="1"/>
</dbReference>
<dbReference type="OrthoDB" id="408912at2759"/>
<evidence type="ECO:0000313" key="1">
    <source>
        <dbReference type="EMBL" id="CAD6190546.1"/>
    </source>
</evidence>
<evidence type="ECO:0008006" key="3">
    <source>
        <dbReference type="Google" id="ProtNLM"/>
    </source>
</evidence>
<dbReference type="PANTHER" id="PTHR22900:SF5">
    <property type="entry name" value="PROTEIN CBG14245"/>
    <property type="match status" value="1"/>
</dbReference>
<dbReference type="Proteomes" id="UP000835052">
    <property type="component" value="Unassembled WGS sequence"/>
</dbReference>
<organism evidence="1 2">
    <name type="scientific">Caenorhabditis auriculariae</name>
    <dbReference type="NCBI Taxonomy" id="2777116"/>
    <lineage>
        <taxon>Eukaryota</taxon>
        <taxon>Metazoa</taxon>
        <taxon>Ecdysozoa</taxon>
        <taxon>Nematoda</taxon>
        <taxon>Chromadorea</taxon>
        <taxon>Rhabditida</taxon>
        <taxon>Rhabditina</taxon>
        <taxon>Rhabditomorpha</taxon>
        <taxon>Rhabditoidea</taxon>
        <taxon>Rhabditidae</taxon>
        <taxon>Peloderinae</taxon>
        <taxon>Caenorhabditis</taxon>
    </lineage>
</organism>
<dbReference type="AlphaFoldDB" id="A0A8S1H2T2"/>
<accession>A0A8S1H2T2</accession>
<sequence>MLIYTLIYGAKTIPLKGKNAYKIRLVGFSVAPKFKMAHCVVHKSMSTVMTSIMCYLYNRTKYSRATQVKKLNEWQKYNLCQSENTYNSVFSVAKAFKFSNWSVSMITRDPVERFVSGYVDRCIRAPKGKNPCNGCDKNLTCFITAEYRKFMAINRKKHVPEDSLSFIRDELTANRRTSHTTAESPARTFYENRLRSNPFLMEYVVKMFYHDFVHLRYPFPDGF</sequence>
<proteinExistence type="predicted"/>
<dbReference type="InterPro" id="IPR005331">
    <property type="entry name" value="Sulfotransferase"/>
</dbReference>
<keyword evidence="2" id="KW-1185">Reference proteome</keyword>
<dbReference type="InterPro" id="IPR007669">
    <property type="entry name" value="Chst-1-like"/>
</dbReference>
<gene>
    <name evidence="1" type="ORF">CAUJ_LOCUS6465</name>
</gene>